<gene>
    <name evidence="2" type="ORF">LQG66_32585</name>
</gene>
<dbReference type="RefSeq" id="WP_231319895.1">
    <property type="nucleotide sequence ID" value="NZ_CP088156.1"/>
</dbReference>
<organism evidence="2 3">
    <name type="scientific">Bradyrhizobium ontarionense</name>
    <dbReference type="NCBI Taxonomy" id="2898149"/>
    <lineage>
        <taxon>Bacteria</taxon>
        <taxon>Pseudomonadati</taxon>
        <taxon>Pseudomonadota</taxon>
        <taxon>Alphaproteobacteria</taxon>
        <taxon>Hyphomicrobiales</taxon>
        <taxon>Nitrobacteraceae</taxon>
        <taxon>Bradyrhizobium</taxon>
    </lineage>
</organism>
<keyword evidence="3" id="KW-1185">Reference proteome</keyword>
<evidence type="ECO:0000313" key="2">
    <source>
        <dbReference type="EMBL" id="UFZ03882.1"/>
    </source>
</evidence>
<evidence type="ECO:0000313" key="3">
    <source>
        <dbReference type="Proteomes" id="UP001431010"/>
    </source>
</evidence>
<dbReference type="EMBL" id="CP088156">
    <property type="protein sequence ID" value="UFZ03882.1"/>
    <property type="molecule type" value="Genomic_DNA"/>
</dbReference>
<protein>
    <submittedName>
        <fullName evidence="2">Toll/interleukin-1 receptor domain-containing protein</fullName>
    </submittedName>
</protein>
<reference evidence="2" key="1">
    <citation type="journal article" date="2024" name="Antonie Van Leeuwenhoek">
        <title>Bradyrhizobium ontarionense sp. nov., a novel bacterial symbiont isolated from Aeschynomene indica (Indian jointvetch), harbours photosynthesis, nitrogen fixation and nitrous oxide (N2O) reductase genes.</title>
        <authorList>
            <person name="Bromfield E.S.P."/>
            <person name="Cloutier S."/>
        </authorList>
    </citation>
    <scope>NUCLEOTIDE SEQUENCE</scope>
    <source>
        <strain evidence="2">A19</strain>
    </source>
</reference>
<feature type="domain" description="TIR" evidence="1">
    <location>
        <begin position="27"/>
        <end position="127"/>
    </location>
</feature>
<keyword evidence="2" id="KW-0675">Receptor</keyword>
<accession>A0ABY3RA24</accession>
<dbReference type="Pfam" id="PF13676">
    <property type="entry name" value="TIR_2"/>
    <property type="match status" value="1"/>
</dbReference>
<dbReference type="InterPro" id="IPR000157">
    <property type="entry name" value="TIR_dom"/>
</dbReference>
<dbReference type="SUPFAM" id="SSF52200">
    <property type="entry name" value="Toll/Interleukin receptor TIR domain"/>
    <property type="match status" value="1"/>
</dbReference>
<sequence length="494" mass="56095">MANGLVEVQPDVSDRIVARAIGEKLAVFISYPTENHRIAQEIEDALRSFDRDKFDIFLDSSRIDEGGDLTGTIESALERTDYFIGIGPGASRGNFSWCGMELGYFLATRRGKSRRVLAIYNSDIPDLFHRYKNVRVVPLEEKHRSELGDEICAIEDSHLYAFFCELSEEVGRRFPPERPGRYFEDARKWAETSTRSVTDGYFNTLQERVKSTWFPQKRIEVRTDASPFWEKGNPTIPAQAIVVLEATTCGVLKYSVPREQASVAKSWKEFEDIVRQQTGALTFPAMITDVIVSALPNNSEALNDHSFLAPDGKSYRILLVMHRLYGNGKREFVINLVETLRPMSGEGNRETSLMTAAIMLASKYRFLFLEPESRYGPDKIGQALRASSGIAIRQLLRDLDRVHAEATKEGFADETALVALFGPAQEFEVRDLFERFWPPMIAMKEAATALLDEPTDQTRELFLGRHRSFVEQTRDVNQRFISLCLARYQSLIGN</sequence>
<evidence type="ECO:0000259" key="1">
    <source>
        <dbReference type="Pfam" id="PF13676"/>
    </source>
</evidence>
<dbReference type="InterPro" id="IPR035897">
    <property type="entry name" value="Toll_tir_struct_dom_sf"/>
</dbReference>
<dbReference type="Proteomes" id="UP001431010">
    <property type="component" value="Chromosome"/>
</dbReference>
<name>A0ABY3RA24_9BRAD</name>
<dbReference type="Gene3D" id="3.40.50.10140">
    <property type="entry name" value="Toll/interleukin-1 receptor homology (TIR) domain"/>
    <property type="match status" value="1"/>
</dbReference>
<proteinExistence type="predicted"/>